<keyword evidence="7 11" id="KW-0805">Transcription regulation</keyword>
<evidence type="ECO:0000256" key="3">
    <source>
        <dbReference type="ARBA" id="ARBA00022485"/>
    </source>
</evidence>
<dbReference type="InterPro" id="IPR034768">
    <property type="entry name" value="4FE4S_WBL"/>
</dbReference>
<comment type="PTM">
    <text evidence="11">The Fe-S cluster can be nitrosylated by nitric oxide (NO).</text>
</comment>
<protein>
    <recommendedName>
        <fullName evidence="11">Transcriptional regulator WhiB</fullName>
    </recommendedName>
</protein>
<evidence type="ECO:0000256" key="8">
    <source>
        <dbReference type="ARBA" id="ARBA00023125"/>
    </source>
</evidence>
<dbReference type="PROSITE" id="PS51674">
    <property type="entry name" value="4FE4S_WBL"/>
    <property type="match status" value="1"/>
</dbReference>
<evidence type="ECO:0000256" key="7">
    <source>
        <dbReference type="ARBA" id="ARBA00023015"/>
    </source>
</evidence>
<keyword evidence="10 11" id="KW-0804">Transcription</keyword>
<feature type="binding site" evidence="11">
    <location>
        <position position="83"/>
    </location>
    <ligand>
        <name>[4Fe-4S] cluster</name>
        <dbReference type="ChEBI" id="CHEBI:49883"/>
    </ligand>
</feature>
<name>A0ABV6XCV3_9ACTN</name>
<comment type="function">
    <text evidence="11">Acts as a transcriptional regulator. Probably redox-responsive. The apo- but not holo-form probably binds DNA.</text>
</comment>
<comment type="caution">
    <text evidence="14">The sequence shown here is derived from an EMBL/GenBank/DDBJ whole genome shotgun (WGS) entry which is preliminary data.</text>
</comment>
<evidence type="ECO:0000313" key="14">
    <source>
        <dbReference type="EMBL" id="MFC1436022.1"/>
    </source>
</evidence>
<keyword evidence="8 11" id="KW-0238">DNA-binding</keyword>
<keyword evidence="3 11" id="KW-0004">4Fe-4S</keyword>
<evidence type="ECO:0000256" key="9">
    <source>
        <dbReference type="ARBA" id="ARBA00023157"/>
    </source>
</evidence>
<evidence type="ECO:0000256" key="5">
    <source>
        <dbReference type="ARBA" id="ARBA00023004"/>
    </source>
</evidence>
<feature type="binding site" evidence="11">
    <location>
        <position position="77"/>
    </location>
    <ligand>
        <name>[4Fe-4S] cluster</name>
        <dbReference type="ChEBI" id="CHEBI:49883"/>
    </ligand>
</feature>
<evidence type="ECO:0000313" key="15">
    <source>
        <dbReference type="Proteomes" id="UP001592530"/>
    </source>
</evidence>
<evidence type="ECO:0000256" key="4">
    <source>
        <dbReference type="ARBA" id="ARBA00022723"/>
    </source>
</evidence>
<comment type="PTM">
    <text evidence="11">Upon Fe-S cluster removal intramolecular disulfide bonds are formed.</text>
</comment>
<reference evidence="14 15" key="1">
    <citation type="submission" date="2024-09" db="EMBL/GenBank/DDBJ databases">
        <authorList>
            <person name="Lee S.D."/>
        </authorList>
    </citation>
    <scope>NUCLEOTIDE SEQUENCE [LARGE SCALE GENOMIC DNA]</scope>
    <source>
        <strain evidence="14 15">N1-3</strain>
    </source>
</reference>
<dbReference type="Proteomes" id="UP001592530">
    <property type="component" value="Unassembled WGS sequence"/>
</dbReference>
<keyword evidence="5 11" id="KW-0408">Iron</keyword>
<comment type="subcellular location">
    <subcellularLocation>
        <location evidence="1 11">Cytoplasm</location>
    </subcellularLocation>
</comment>
<dbReference type="HAMAP" id="MF_01479">
    <property type="entry name" value="WhiB"/>
    <property type="match status" value="1"/>
</dbReference>
<evidence type="ECO:0000256" key="10">
    <source>
        <dbReference type="ARBA" id="ARBA00023163"/>
    </source>
</evidence>
<dbReference type="EMBL" id="JBHEZY010000024">
    <property type="protein sequence ID" value="MFC1436022.1"/>
    <property type="molecule type" value="Genomic_DNA"/>
</dbReference>
<comment type="cofactor">
    <cofactor evidence="11">
        <name>[4Fe-4S] cluster</name>
        <dbReference type="ChEBI" id="CHEBI:49883"/>
    </cofactor>
    <text evidence="11">Binds 1 [4Fe-4S] cluster per subunit. Following nitrosylation of the [4Fe-4S] cluster binds 1 [4Fe-8(NO)] cluster per subunit.</text>
</comment>
<gene>
    <name evidence="11" type="primary">whiB</name>
    <name evidence="14" type="ORF">ACEZDB_35855</name>
</gene>
<feature type="binding site" evidence="11">
    <location>
        <position position="73"/>
    </location>
    <ligand>
        <name>[4Fe-4S] cluster</name>
        <dbReference type="ChEBI" id="CHEBI:49883"/>
    </ligand>
</feature>
<feature type="binding site" evidence="11">
    <location>
        <position position="45"/>
    </location>
    <ligand>
        <name>[4Fe-4S] cluster</name>
        <dbReference type="ChEBI" id="CHEBI:49883"/>
    </ligand>
</feature>
<evidence type="ECO:0000256" key="12">
    <source>
        <dbReference type="SAM" id="MobiDB-lite"/>
    </source>
</evidence>
<keyword evidence="11" id="KW-0963">Cytoplasm</keyword>
<evidence type="ECO:0000256" key="2">
    <source>
        <dbReference type="ARBA" id="ARBA00006597"/>
    </source>
</evidence>
<feature type="domain" description="4Fe-4S Wbl-type" evidence="13">
    <location>
        <begin position="44"/>
        <end position="107"/>
    </location>
</feature>
<dbReference type="RefSeq" id="WP_380559430.1">
    <property type="nucleotide sequence ID" value="NZ_JBHEZY010000024.1"/>
</dbReference>
<dbReference type="InterPro" id="IPR003482">
    <property type="entry name" value="Whib"/>
</dbReference>
<keyword evidence="4 11" id="KW-0479">Metal-binding</keyword>
<keyword evidence="6 11" id="KW-0411">Iron-sulfur</keyword>
<evidence type="ECO:0000259" key="13">
    <source>
        <dbReference type="PROSITE" id="PS51674"/>
    </source>
</evidence>
<dbReference type="PANTHER" id="PTHR38839">
    <property type="entry name" value="TRANSCRIPTIONAL REGULATOR WHID-RELATED"/>
    <property type="match status" value="1"/>
</dbReference>
<evidence type="ECO:0000256" key="1">
    <source>
        <dbReference type="ARBA" id="ARBA00004496"/>
    </source>
</evidence>
<comment type="similarity">
    <text evidence="2 11">Belongs to the WhiB family.</text>
</comment>
<organism evidence="14 15">
    <name type="scientific">Streptacidiphilus alkalitolerans</name>
    <dbReference type="NCBI Taxonomy" id="3342712"/>
    <lineage>
        <taxon>Bacteria</taxon>
        <taxon>Bacillati</taxon>
        <taxon>Actinomycetota</taxon>
        <taxon>Actinomycetes</taxon>
        <taxon>Kitasatosporales</taxon>
        <taxon>Streptomycetaceae</taxon>
        <taxon>Streptacidiphilus</taxon>
    </lineage>
</organism>
<accession>A0ABV6XCV3</accession>
<feature type="region of interest" description="Disordered" evidence="12">
    <location>
        <begin position="95"/>
        <end position="124"/>
    </location>
</feature>
<keyword evidence="9 11" id="KW-1015">Disulfide bond</keyword>
<evidence type="ECO:0000256" key="11">
    <source>
        <dbReference type="HAMAP-Rule" id="MF_01479"/>
    </source>
</evidence>
<proteinExistence type="inferred from homology"/>
<dbReference type="Pfam" id="PF02467">
    <property type="entry name" value="Whib"/>
    <property type="match status" value="1"/>
</dbReference>
<evidence type="ECO:0000256" key="6">
    <source>
        <dbReference type="ARBA" id="ARBA00023014"/>
    </source>
</evidence>
<sequence>MAQLREPVTAQGTLLPYGDRLLNWARTHLPAPSRQPDHPLEQAACAREDIDPALFFPDTYTSRAQVDLAARLCWGSCPVRQACLEFALETRSEHGIFGGLGPKEREQLRRRTPTAATDRARSAA</sequence>